<evidence type="ECO:0000313" key="2">
    <source>
        <dbReference type="EMBL" id="MDW4824594.1"/>
    </source>
</evidence>
<sequence length="64" mass="7064">MGKILTWLGLAPTKEERLILQKLNKKGSSSMRVVGRGTLTMSAVDARSTDKAKKFMKNLDSIVN</sequence>
<evidence type="ECO:0000313" key="4">
    <source>
        <dbReference type="Proteomes" id="UP001271263"/>
    </source>
</evidence>
<dbReference type="EMBL" id="JAPMLD010000003">
    <property type="protein sequence ID" value="MDW4824594.1"/>
    <property type="molecule type" value="Genomic_DNA"/>
</dbReference>
<dbReference type="AlphaFoldDB" id="A0AAW8NJJ2"/>
<dbReference type="RefSeq" id="WP_310654420.1">
    <property type="nucleotide sequence ID" value="NZ_JAPMLA010000009.1"/>
</dbReference>
<accession>A0AAW8NJJ2</accession>
<protein>
    <submittedName>
        <fullName evidence="1">Uncharacterized protein</fullName>
    </submittedName>
</protein>
<dbReference type="EMBL" id="JAPMLE010000001">
    <property type="protein sequence ID" value="MDR8523454.1"/>
    <property type="molecule type" value="Genomic_DNA"/>
</dbReference>
<comment type="caution">
    <text evidence="1">The sequence shown here is derived from an EMBL/GenBank/DDBJ whole genome shotgun (WGS) entry which is preliminary data.</text>
</comment>
<name>A0AAW8NJJ2_9GAMM</name>
<gene>
    <name evidence="1" type="ORF">OS133_07090</name>
    <name evidence="2" type="ORF">OS134_11045</name>
</gene>
<dbReference type="Proteomes" id="UP001271263">
    <property type="component" value="Unassembled WGS sequence"/>
</dbReference>
<proteinExistence type="predicted"/>
<organism evidence="1 3">
    <name type="scientific">Shewanella fidelis</name>
    <dbReference type="NCBI Taxonomy" id="173509"/>
    <lineage>
        <taxon>Bacteria</taxon>
        <taxon>Pseudomonadati</taxon>
        <taxon>Pseudomonadota</taxon>
        <taxon>Gammaproteobacteria</taxon>
        <taxon>Alteromonadales</taxon>
        <taxon>Shewanellaceae</taxon>
        <taxon>Shewanella</taxon>
    </lineage>
</organism>
<reference evidence="1" key="2">
    <citation type="submission" date="2022-11" db="EMBL/GenBank/DDBJ databases">
        <title>Prophages regulate Shewanella fidelis motility and biofilm formation: implications for gut colonization dynamics in Ciona robusta.</title>
        <authorList>
            <person name="Natarajan O."/>
            <person name="Gibboney S.L."/>
            <person name="Young M.N."/>
            <person name="Lim S.J."/>
            <person name="Pluta N."/>
            <person name="Atkinson C.G.F."/>
            <person name="Leigh B.A."/>
            <person name="Liberti A."/>
            <person name="Kees E."/>
            <person name="Breitbart M."/>
            <person name="Gralnick J."/>
            <person name="Dishaw L.J."/>
        </authorList>
    </citation>
    <scope>NUCLEOTIDE SEQUENCE</scope>
    <source>
        <strain evidence="1">3313</strain>
    </source>
</reference>
<dbReference type="Proteomes" id="UP001259340">
    <property type="component" value="Unassembled WGS sequence"/>
</dbReference>
<evidence type="ECO:0000313" key="3">
    <source>
        <dbReference type="Proteomes" id="UP001259340"/>
    </source>
</evidence>
<evidence type="ECO:0000313" key="1">
    <source>
        <dbReference type="EMBL" id="MDR8523454.1"/>
    </source>
</evidence>
<keyword evidence="4" id="KW-1185">Reference proteome</keyword>
<reference evidence="2 4" key="1">
    <citation type="journal article" date="2022" name="bioRxiv">
        <title>Prophages regulate Shewanella fidelis 3313 motility and biofilm formation: implications for gut colonization dynamics in Ciona robusta.</title>
        <authorList>
            <person name="Natarajan O."/>
            <person name="Gibboney S.L."/>
            <person name="Young M.N."/>
            <person name="Lim S.J."/>
            <person name="Pluta N."/>
            <person name="Atkinson C.G."/>
            <person name="Leigh B.A."/>
            <person name="Liberti A."/>
            <person name="Kees E.D."/>
            <person name="Breitbart M."/>
            <person name="Gralnick J.A."/>
            <person name="Dishaw L.J."/>
        </authorList>
    </citation>
    <scope>NUCLEOTIDE SEQUENCE [LARGE SCALE GENOMIC DNA]</scope>
    <source>
        <strain evidence="2 4">JG4066</strain>
    </source>
</reference>